<dbReference type="SUPFAM" id="SSF56322">
    <property type="entry name" value="ADC synthase"/>
    <property type="match status" value="1"/>
</dbReference>
<dbReference type="Proteomes" id="UP000515743">
    <property type="component" value="Chromosome"/>
</dbReference>
<evidence type="ECO:0000256" key="2">
    <source>
        <dbReference type="ARBA" id="ARBA00023239"/>
    </source>
</evidence>
<dbReference type="GO" id="GO:0000162">
    <property type="term" value="P:L-tryptophan biosynthetic process"/>
    <property type="evidence" value="ECO:0007669"/>
    <property type="project" value="TreeGrafter"/>
</dbReference>
<dbReference type="EMBL" id="CP059404">
    <property type="protein sequence ID" value="QNE88594.1"/>
    <property type="molecule type" value="Genomic_DNA"/>
</dbReference>
<dbReference type="InterPro" id="IPR015890">
    <property type="entry name" value="Chorismate_C"/>
</dbReference>
<dbReference type="PRINTS" id="PR00095">
    <property type="entry name" value="ANTSNTHASEI"/>
</dbReference>
<evidence type="ECO:0000259" key="4">
    <source>
        <dbReference type="Pfam" id="PF00425"/>
    </source>
</evidence>
<evidence type="ECO:0000256" key="1">
    <source>
        <dbReference type="ARBA" id="ARBA00012266"/>
    </source>
</evidence>
<dbReference type="KEGG" id="cik:H0194_05580"/>
<evidence type="ECO:0000313" key="6">
    <source>
        <dbReference type="Proteomes" id="UP000515743"/>
    </source>
</evidence>
<comment type="catalytic activity">
    <reaction evidence="3">
        <text>chorismate + L-glutamine = anthranilate + pyruvate + L-glutamate + H(+)</text>
        <dbReference type="Rhea" id="RHEA:21732"/>
        <dbReference type="ChEBI" id="CHEBI:15361"/>
        <dbReference type="ChEBI" id="CHEBI:15378"/>
        <dbReference type="ChEBI" id="CHEBI:16567"/>
        <dbReference type="ChEBI" id="CHEBI:29748"/>
        <dbReference type="ChEBI" id="CHEBI:29985"/>
        <dbReference type="ChEBI" id="CHEBI:58359"/>
        <dbReference type="EC" id="4.1.3.27"/>
    </reaction>
</comment>
<accession>A0A7G7CLX8</accession>
<dbReference type="GO" id="GO:0004049">
    <property type="term" value="F:anthranilate synthase activity"/>
    <property type="evidence" value="ECO:0007669"/>
    <property type="project" value="UniProtKB-EC"/>
</dbReference>
<dbReference type="Pfam" id="PF00425">
    <property type="entry name" value="Chorismate_bind"/>
    <property type="match status" value="1"/>
</dbReference>
<dbReference type="AlphaFoldDB" id="A0A7G7CLX8"/>
<feature type="domain" description="Chorismate-utilising enzyme C-terminal" evidence="4">
    <location>
        <begin position="177"/>
        <end position="428"/>
    </location>
</feature>
<dbReference type="EC" id="4.1.3.27" evidence="1"/>
<gene>
    <name evidence="5" type="ORF">H0194_05580</name>
</gene>
<protein>
    <recommendedName>
        <fullName evidence="1">anthranilate synthase</fullName>
        <ecNumber evidence="1">4.1.3.27</ecNumber>
    </recommendedName>
</protein>
<dbReference type="InterPro" id="IPR005801">
    <property type="entry name" value="ADC_synthase"/>
</dbReference>
<dbReference type="Gene3D" id="3.60.120.10">
    <property type="entry name" value="Anthranilate synthase"/>
    <property type="match status" value="1"/>
</dbReference>
<proteinExistence type="predicted"/>
<name>A0A7G7CLX8_9CORY</name>
<dbReference type="InterPro" id="IPR019999">
    <property type="entry name" value="Anth_synth_I-like"/>
</dbReference>
<keyword evidence="2" id="KW-0456">Lyase</keyword>
<reference evidence="5 6" key="1">
    <citation type="submission" date="2020-07" db="EMBL/GenBank/DDBJ databases">
        <title>Complete genome and description of Corynebacterium incognita strain Marseille-Q3630 sp. nov.</title>
        <authorList>
            <person name="Boxberger M."/>
        </authorList>
    </citation>
    <scope>NUCLEOTIDE SEQUENCE [LARGE SCALE GENOMIC DNA]</scope>
    <source>
        <strain evidence="5 6">Marseille-Q3630</strain>
    </source>
</reference>
<sequence>MRAFCRFPDSVPAVKGITMDIPYTPDVASQFARFADPHNSILLETADVESRSLAVLKAALRVRCDGNEVTLTAFTETGRDIKAHVSRETSIDVLREIRDMGHLLVGAFAYDFEAEPLPAAHDTFPDYEFFVPEILLRVDHAKKTATITTHSTLPNPRPQPVAAPDVPRTATASKADAEFRRDVEKLQEHIAAKEIDQVVPSRYFSVECPDALAAYRRLKESNPSPYLFYLRGEDYDLIGSSPESNLRFNADNREIRISPIAGTRPRGATPDEDYLNERDLRTNAKELAEHVMLIDLAREDLGAIADDLRVPRVLNVDRYSRVMHLVSAVTGTLRPGLDAFDAYRACMTMGTLTGAPKPRAAQLIRDVEKHRRGSFGGAVGYFEPDGTMDTAIIIRSAFIKDDVAHVAAGAGVVADSTPQGEADETFHKASAVLHAIAPELEVVR</sequence>
<dbReference type="PANTHER" id="PTHR11236">
    <property type="entry name" value="AMINOBENZOATE/ANTHRANILATE SYNTHASE"/>
    <property type="match status" value="1"/>
</dbReference>
<keyword evidence="6" id="KW-1185">Reference proteome</keyword>
<evidence type="ECO:0000313" key="5">
    <source>
        <dbReference type="EMBL" id="QNE88594.1"/>
    </source>
</evidence>
<dbReference type="PANTHER" id="PTHR11236:SF49">
    <property type="entry name" value="ANTHRANILATE SYNTHASE COMPONENT 1"/>
    <property type="match status" value="1"/>
</dbReference>
<organism evidence="5 6">
    <name type="scientific">Corynebacterium incognita</name>
    <dbReference type="NCBI Taxonomy" id="2754725"/>
    <lineage>
        <taxon>Bacteria</taxon>
        <taxon>Bacillati</taxon>
        <taxon>Actinomycetota</taxon>
        <taxon>Actinomycetes</taxon>
        <taxon>Mycobacteriales</taxon>
        <taxon>Corynebacteriaceae</taxon>
        <taxon>Corynebacterium</taxon>
    </lineage>
</organism>
<evidence type="ECO:0000256" key="3">
    <source>
        <dbReference type="ARBA" id="ARBA00047683"/>
    </source>
</evidence>